<proteinExistence type="predicted"/>
<name>A0AA40G7B4_9HYME</name>
<comment type="caution">
    <text evidence="1">The sequence shown here is derived from an EMBL/GenBank/DDBJ whole genome shotgun (WGS) entry which is preliminary data.</text>
</comment>
<feature type="non-terminal residue" evidence="1">
    <location>
        <position position="1"/>
    </location>
</feature>
<dbReference type="Proteomes" id="UP001177670">
    <property type="component" value="Unassembled WGS sequence"/>
</dbReference>
<dbReference type="EMBL" id="JAHYIQ010000004">
    <property type="protein sequence ID" value="KAK1132428.1"/>
    <property type="molecule type" value="Genomic_DNA"/>
</dbReference>
<evidence type="ECO:0000313" key="2">
    <source>
        <dbReference type="Proteomes" id="UP001177670"/>
    </source>
</evidence>
<keyword evidence="2" id="KW-1185">Reference proteome</keyword>
<reference evidence="1" key="1">
    <citation type="submission" date="2021-10" db="EMBL/GenBank/DDBJ databases">
        <title>Melipona bicolor Genome sequencing and assembly.</title>
        <authorList>
            <person name="Araujo N.S."/>
            <person name="Arias M.C."/>
        </authorList>
    </citation>
    <scope>NUCLEOTIDE SEQUENCE</scope>
    <source>
        <strain evidence="1">USP_2M_L1-L4_2017</strain>
        <tissue evidence="1">Whole body</tissue>
    </source>
</reference>
<dbReference type="AlphaFoldDB" id="A0AA40G7B4"/>
<organism evidence="1 2">
    <name type="scientific">Melipona bicolor</name>
    <dbReference type="NCBI Taxonomy" id="60889"/>
    <lineage>
        <taxon>Eukaryota</taxon>
        <taxon>Metazoa</taxon>
        <taxon>Ecdysozoa</taxon>
        <taxon>Arthropoda</taxon>
        <taxon>Hexapoda</taxon>
        <taxon>Insecta</taxon>
        <taxon>Pterygota</taxon>
        <taxon>Neoptera</taxon>
        <taxon>Endopterygota</taxon>
        <taxon>Hymenoptera</taxon>
        <taxon>Apocrita</taxon>
        <taxon>Aculeata</taxon>
        <taxon>Apoidea</taxon>
        <taxon>Anthophila</taxon>
        <taxon>Apidae</taxon>
        <taxon>Melipona</taxon>
    </lineage>
</organism>
<sequence length="57" mass="6292">HTARAPLYKHPRYTQTDWSQGWAQGLKRVGTPIIPWESSNPTVTVPPGGLLAAWPKA</sequence>
<evidence type="ECO:0000313" key="1">
    <source>
        <dbReference type="EMBL" id="KAK1132428.1"/>
    </source>
</evidence>
<accession>A0AA40G7B4</accession>
<gene>
    <name evidence="1" type="ORF">K0M31_013814</name>
</gene>
<protein>
    <submittedName>
        <fullName evidence="1">Uncharacterized protein</fullName>
    </submittedName>
</protein>